<gene>
    <name evidence="1" type="ORF">X907_0990</name>
</gene>
<evidence type="ECO:0000313" key="2">
    <source>
        <dbReference type="Proteomes" id="UP000286954"/>
    </source>
</evidence>
<keyword evidence="2" id="KW-1185">Reference proteome</keyword>
<organism evidence="1 2">
    <name type="scientific">Glycocaulis alkaliphilus</name>
    <dbReference type="NCBI Taxonomy" id="1434191"/>
    <lineage>
        <taxon>Bacteria</taxon>
        <taxon>Pseudomonadati</taxon>
        <taxon>Pseudomonadota</taxon>
        <taxon>Alphaproteobacteria</taxon>
        <taxon>Maricaulales</taxon>
        <taxon>Maricaulaceae</taxon>
        <taxon>Glycocaulis</taxon>
    </lineage>
</organism>
<dbReference type="KEGG" id="gak:X907_0990"/>
<sequence>MSDETPETPRRLTPEEEKARKRRNVAIFWSLIGFIVLIFLVTLQRLTSNIAAGG</sequence>
<accession>A0A3T0E8F5</accession>
<protein>
    <submittedName>
        <fullName evidence="1">Uncharacterized protein</fullName>
    </submittedName>
</protein>
<dbReference type="RefSeq" id="WP_170175458.1">
    <property type="nucleotide sequence ID" value="NZ_BMFB01000002.1"/>
</dbReference>
<name>A0A3T0E8F5_9PROT</name>
<reference evidence="1 2" key="1">
    <citation type="submission" date="2016-12" db="EMBL/GenBank/DDBJ databases">
        <title>The genome of dimorphic prosthecate Glycocaulis alkaliphilus 6b-8t, isolated from crude oil dictates its adaptability in petroleum environments.</title>
        <authorList>
            <person name="Wu X.-L."/>
            <person name="Geng S."/>
        </authorList>
    </citation>
    <scope>NUCLEOTIDE SEQUENCE [LARGE SCALE GENOMIC DNA]</scope>
    <source>
        <strain evidence="1 2">6B-8</strain>
    </source>
</reference>
<evidence type="ECO:0000313" key="1">
    <source>
        <dbReference type="EMBL" id="AZU03530.1"/>
    </source>
</evidence>
<proteinExistence type="predicted"/>
<dbReference type="AlphaFoldDB" id="A0A3T0E8F5"/>
<dbReference type="Proteomes" id="UP000286954">
    <property type="component" value="Chromosome"/>
</dbReference>
<dbReference type="EMBL" id="CP018911">
    <property type="protein sequence ID" value="AZU03530.1"/>
    <property type="molecule type" value="Genomic_DNA"/>
</dbReference>